<comment type="catalytic activity">
    <reaction evidence="6 8">
        <text>(sulfur carrier)-H + L-cysteine = (sulfur carrier)-SH + L-alanine</text>
        <dbReference type="Rhea" id="RHEA:43892"/>
        <dbReference type="Rhea" id="RHEA-COMP:14737"/>
        <dbReference type="Rhea" id="RHEA-COMP:14739"/>
        <dbReference type="ChEBI" id="CHEBI:29917"/>
        <dbReference type="ChEBI" id="CHEBI:35235"/>
        <dbReference type="ChEBI" id="CHEBI:57972"/>
        <dbReference type="ChEBI" id="CHEBI:64428"/>
        <dbReference type="EC" id="2.8.1.7"/>
    </reaction>
</comment>
<dbReference type="GO" id="GO:0031071">
    <property type="term" value="F:cysteine desulfurase activity"/>
    <property type="evidence" value="ECO:0007669"/>
    <property type="project" value="UniProtKB-UniRule"/>
</dbReference>
<dbReference type="PROSITE" id="PS00595">
    <property type="entry name" value="AA_TRANSFER_CLASS_5"/>
    <property type="match status" value="1"/>
</dbReference>
<dbReference type="CDD" id="cd06453">
    <property type="entry name" value="SufS_like"/>
    <property type="match status" value="1"/>
</dbReference>
<dbReference type="Pfam" id="PF00266">
    <property type="entry name" value="Aminotran_5"/>
    <property type="match status" value="1"/>
</dbReference>
<dbReference type="InterPro" id="IPR010970">
    <property type="entry name" value="Cys_dSase_SufS"/>
</dbReference>
<keyword evidence="4 8" id="KW-0808">Transferase</keyword>
<dbReference type="Gene3D" id="3.90.1150.10">
    <property type="entry name" value="Aspartate Aminotransferase, domain 1"/>
    <property type="match status" value="1"/>
</dbReference>
<dbReference type="EC" id="2.8.1.7" evidence="3 8"/>
<dbReference type="InterPro" id="IPR020578">
    <property type="entry name" value="Aminotrans_V_PyrdxlP_BS"/>
</dbReference>
<keyword evidence="5 8" id="KW-0663">Pyridoxal phosphate</keyword>
<comment type="cofactor">
    <cofactor evidence="1 7">
        <name>pyridoxal 5'-phosphate</name>
        <dbReference type="ChEBI" id="CHEBI:597326"/>
    </cofactor>
</comment>
<accession>A0A965GBK3</accession>
<evidence type="ECO:0000256" key="1">
    <source>
        <dbReference type="ARBA" id="ARBA00001933"/>
    </source>
</evidence>
<dbReference type="SUPFAM" id="SSF53383">
    <property type="entry name" value="PLP-dependent transferases"/>
    <property type="match status" value="1"/>
</dbReference>
<dbReference type="GO" id="GO:0006534">
    <property type="term" value="P:cysteine metabolic process"/>
    <property type="evidence" value="ECO:0007669"/>
    <property type="project" value="UniProtKB-UniRule"/>
</dbReference>
<evidence type="ECO:0000313" key="10">
    <source>
        <dbReference type="EMBL" id="NBR93436.1"/>
    </source>
</evidence>
<evidence type="ECO:0000313" key="11">
    <source>
        <dbReference type="Proteomes" id="UP000740727"/>
    </source>
</evidence>
<reference evidence="10" key="1">
    <citation type="submission" date="2018-10" db="EMBL/GenBank/DDBJ databases">
        <title>Iterative Subtractive Binning of Freshwater Chronoseries Metagenomes Recovers Nearly Complete Genomes from over Four Hundred Novel Species.</title>
        <authorList>
            <person name="Rodriguez-R L.M."/>
            <person name="Tsementzi D."/>
            <person name="Luo C."/>
            <person name="Konstantinidis K.T."/>
        </authorList>
    </citation>
    <scope>NUCLEOTIDE SEQUENCE</scope>
    <source>
        <strain evidence="10">WB5_2A_028</strain>
    </source>
</reference>
<organism evidence="10 11">
    <name type="scientific">Candidatus Fonsibacter lacus</name>
    <dbReference type="NCBI Taxonomy" id="2576439"/>
    <lineage>
        <taxon>Bacteria</taxon>
        <taxon>Pseudomonadati</taxon>
        <taxon>Pseudomonadota</taxon>
        <taxon>Alphaproteobacteria</taxon>
        <taxon>Candidatus Pelagibacterales</taxon>
        <taxon>Candidatus Pelagibacterales incertae sedis</taxon>
        <taxon>Candidatus Fonsibacter</taxon>
    </lineage>
</organism>
<evidence type="ECO:0000256" key="2">
    <source>
        <dbReference type="ARBA" id="ARBA00010447"/>
    </source>
</evidence>
<dbReference type="AlphaFoldDB" id="A0A965GBK3"/>
<comment type="function">
    <text evidence="8">Catalyzes the removal of elemental sulfur and selenium atoms from L-cysteine, L-cystine, L-selenocysteine, and L-selenocystine to produce L-alanine.</text>
</comment>
<evidence type="ECO:0000259" key="9">
    <source>
        <dbReference type="Pfam" id="PF00266"/>
    </source>
</evidence>
<evidence type="ECO:0000256" key="8">
    <source>
        <dbReference type="RuleBase" id="RU004506"/>
    </source>
</evidence>
<comment type="similarity">
    <text evidence="2 8">Belongs to the class-V pyridoxal-phosphate-dependent aminotransferase family. Csd subfamily.</text>
</comment>
<dbReference type="InterPro" id="IPR015422">
    <property type="entry name" value="PyrdxlP-dep_Trfase_small"/>
</dbReference>
<evidence type="ECO:0000256" key="3">
    <source>
        <dbReference type="ARBA" id="ARBA00012239"/>
    </source>
</evidence>
<dbReference type="PANTHER" id="PTHR43586">
    <property type="entry name" value="CYSTEINE DESULFURASE"/>
    <property type="match status" value="1"/>
</dbReference>
<gene>
    <name evidence="10" type="ORF">EBT44_01010</name>
</gene>
<dbReference type="Proteomes" id="UP000740727">
    <property type="component" value="Unassembled WGS sequence"/>
</dbReference>
<dbReference type="Gene3D" id="3.40.640.10">
    <property type="entry name" value="Type I PLP-dependent aspartate aminotransferase-like (Major domain)"/>
    <property type="match status" value="1"/>
</dbReference>
<comment type="caution">
    <text evidence="10">The sequence shown here is derived from an EMBL/GenBank/DDBJ whole genome shotgun (WGS) entry which is preliminary data.</text>
</comment>
<dbReference type="InterPro" id="IPR015424">
    <property type="entry name" value="PyrdxlP-dep_Trfase"/>
</dbReference>
<protein>
    <recommendedName>
        <fullName evidence="3 8">Cysteine desulfurase</fullName>
        <ecNumber evidence="3 8">2.8.1.7</ecNumber>
    </recommendedName>
</protein>
<proteinExistence type="inferred from homology"/>
<evidence type="ECO:0000256" key="5">
    <source>
        <dbReference type="ARBA" id="ARBA00022898"/>
    </source>
</evidence>
<evidence type="ECO:0000256" key="4">
    <source>
        <dbReference type="ARBA" id="ARBA00022679"/>
    </source>
</evidence>
<feature type="domain" description="Aminotransferase class V" evidence="9">
    <location>
        <begin position="27"/>
        <end position="408"/>
    </location>
</feature>
<evidence type="ECO:0000256" key="6">
    <source>
        <dbReference type="ARBA" id="ARBA00050776"/>
    </source>
</evidence>
<dbReference type="InterPro" id="IPR015421">
    <property type="entry name" value="PyrdxlP-dep_Trfase_major"/>
</dbReference>
<dbReference type="InterPro" id="IPR000192">
    <property type="entry name" value="Aminotrans_V_dom"/>
</dbReference>
<sequence length="421" mass="45795">MASFDVNGVREDFPILSRLVRNGKKLVYLDSGATSQKPRQVVDAERDFYFQHNAAVHRGAHLLAEEATDAFEGARGTVAKFLNVASDEIVFTKSATESLNIISYGFLNSSVGKVKANSPFCIDKRHNIVVSELEHHANLLPWQHLAESTGAQLRWFSVTPEGRLDLSNLEELIDENTSVVALTHQSNVTGAITNLMPITAQARRYGAIIVLDGCQSAPHMKVDIPALDIDFFAFSGHKALGPTGVGVLWGRSELLAQMPPMLTGGSMIESATITTAQYAPPPKRFEAGVPNMAQAVGLGAAIDYLESIGMEQVFRHEEALTERAIKGLLNIPGVEIVGPKEMKERGGAISFTVAGIHPHDLGQVLDDQGIAVRTGHHCAWPLMQALKVQATTRASFYLYNTADEIDQLISAVIDAKKFFRV</sequence>
<name>A0A965GBK3_9PROT</name>
<evidence type="ECO:0000256" key="7">
    <source>
        <dbReference type="RuleBase" id="RU004504"/>
    </source>
</evidence>
<dbReference type="GO" id="GO:0030170">
    <property type="term" value="F:pyridoxal phosphate binding"/>
    <property type="evidence" value="ECO:0007669"/>
    <property type="project" value="UniProtKB-UniRule"/>
</dbReference>
<dbReference type="EMBL" id="RFXN01000005">
    <property type="protein sequence ID" value="NBR93436.1"/>
    <property type="molecule type" value="Genomic_DNA"/>
</dbReference>
<dbReference type="PANTHER" id="PTHR43586:SF8">
    <property type="entry name" value="CYSTEINE DESULFURASE 1, CHLOROPLASTIC"/>
    <property type="match status" value="1"/>
</dbReference>
<dbReference type="NCBIfam" id="TIGR01979">
    <property type="entry name" value="sufS"/>
    <property type="match status" value="1"/>
</dbReference>